<sequence length="198" mass="20882">MPSADLWLTGDPDADALLTRDPFALLVGMLLDQQVPMESAFAGPRKLDERLDGGLSVHAVATADPDAFAALCATPPAVHRFPGSMAARIQSLATILEDDYDGDAARLWTDPSSDGTPPDGATVLARVRALPGFGEQKARIFLALLGKQYGVTPDGWREAAGPYGEDGARRSVADVVDPTSLQEVRATKKAAKAAARSR</sequence>
<dbReference type="SUPFAM" id="SSF48150">
    <property type="entry name" value="DNA-glycosylase"/>
    <property type="match status" value="1"/>
</dbReference>
<keyword evidence="3" id="KW-1185">Reference proteome</keyword>
<dbReference type="NCBIfam" id="TIGR03252">
    <property type="entry name" value="HhH-GPD-type base excision DNA repair protein"/>
    <property type="match status" value="1"/>
</dbReference>
<dbReference type="InterPro" id="IPR011257">
    <property type="entry name" value="DNA_glycosylase"/>
</dbReference>
<dbReference type="AlphaFoldDB" id="A0A2M8WUD3"/>
<organism evidence="2 3">
    <name type="scientific">Luteimicrobium subarcticum</name>
    <dbReference type="NCBI Taxonomy" id="620910"/>
    <lineage>
        <taxon>Bacteria</taxon>
        <taxon>Bacillati</taxon>
        <taxon>Actinomycetota</taxon>
        <taxon>Actinomycetes</taxon>
        <taxon>Micrococcales</taxon>
        <taxon>Luteimicrobium</taxon>
    </lineage>
</organism>
<dbReference type="RefSeq" id="WP_100348497.1">
    <property type="nucleotide sequence ID" value="NZ_PGTZ01000006.1"/>
</dbReference>
<evidence type="ECO:0000259" key="1">
    <source>
        <dbReference type="Pfam" id="PF00730"/>
    </source>
</evidence>
<dbReference type="GO" id="GO:0003824">
    <property type="term" value="F:catalytic activity"/>
    <property type="evidence" value="ECO:0007669"/>
    <property type="project" value="InterPro"/>
</dbReference>
<dbReference type="GO" id="GO:0006284">
    <property type="term" value="P:base-excision repair"/>
    <property type="evidence" value="ECO:0007669"/>
    <property type="project" value="InterPro"/>
</dbReference>
<name>A0A2M8WUD3_9MICO</name>
<gene>
    <name evidence="2" type="ORF">CLV34_0302</name>
</gene>
<dbReference type="EMBL" id="PGTZ01000006">
    <property type="protein sequence ID" value="PJI94466.1"/>
    <property type="molecule type" value="Genomic_DNA"/>
</dbReference>
<accession>A0A2M8WUD3</accession>
<dbReference type="InterPro" id="IPR017658">
    <property type="entry name" value="HhH-GPD_base_excis"/>
</dbReference>
<dbReference type="Pfam" id="PF00730">
    <property type="entry name" value="HhH-GPD"/>
    <property type="match status" value="1"/>
</dbReference>
<protein>
    <submittedName>
        <fullName evidence="2">Putative HhH-GPD family protein</fullName>
    </submittedName>
</protein>
<dbReference type="InterPro" id="IPR003265">
    <property type="entry name" value="HhH-GPD_domain"/>
</dbReference>
<dbReference type="OrthoDB" id="1492580at2"/>
<feature type="domain" description="HhH-GPD" evidence="1">
    <location>
        <begin position="27"/>
        <end position="184"/>
    </location>
</feature>
<proteinExistence type="predicted"/>
<comment type="caution">
    <text evidence="2">The sequence shown here is derived from an EMBL/GenBank/DDBJ whole genome shotgun (WGS) entry which is preliminary data.</text>
</comment>
<evidence type="ECO:0000313" key="2">
    <source>
        <dbReference type="EMBL" id="PJI94466.1"/>
    </source>
</evidence>
<dbReference type="Proteomes" id="UP000231586">
    <property type="component" value="Unassembled WGS sequence"/>
</dbReference>
<reference evidence="2 3" key="1">
    <citation type="submission" date="2017-11" db="EMBL/GenBank/DDBJ databases">
        <title>Genomic Encyclopedia of Archaeal and Bacterial Type Strains, Phase II (KMG-II): From Individual Species to Whole Genera.</title>
        <authorList>
            <person name="Goeker M."/>
        </authorList>
    </citation>
    <scope>NUCLEOTIDE SEQUENCE [LARGE SCALE GENOMIC DNA]</scope>
    <source>
        <strain evidence="2 3">DSM 22413</strain>
    </source>
</reference>
<evidence type="ECO:0000313" key="3">
    <source>
        <dbReference type="Proteomes" id="UP000231586"/>
    </source>
</evidence>